<dbReference type="InterPro" id="IPR001647">
    <property type="entry name" value="HTH_TetR"/>
</dbReference>
<evidence type="ECO:0000256" key="5">
    <source>
        <dbReference type="SAM" id="MobiDB-lite"/>
    </source>
</evidence>
<comment type="caution">
    <text evidence="7">The sequence shown here is derived from an EMBL/GenBank/DDBJ whole genome shotgun (WGS) entry which is preliminary data.</text>
</comment>
<keyword evidence="2 4" id="KW-0238">DNA-binding</keyword>
<dbReference type="PANTHER" id="PTHR47506:SF6">
    <property type="entry name" value="HTH-TYPE TRANSCRIPTIONAL REPRESSOR NEMR"/>
    <property type="match status" value="1"/>
</dbReference>
<dbReference type="Pfam" id="PF00440">
    <property type="entry name" value="TetR_N"/>
    <property type="match status" value="1"/>
</dbReference>
<dbReference type="Gene3D" id="1.10.357.10">
    <property type="entry name" value="Tetracycline Repressor, domain 2"/>
    <property type="match status" value="1"/>
</dbReference>
<feature type="compositionally biased region" description="Low complexity" evidence="5">
    <location>
        <begin position="1"/>
        <end position="10"/>
    </location>
</feature>
<dbReference type="InterPro" id="IPR011075">
    <property type="entry name" value="TetR_C"/>
</dbReference>
<evidence type="ECO:0000256" key="3">
    <source>
        <dbReference type="ARBA" id="ARBA00023163"/>
    </source>
</evidence>
<feature type="region of interest" description="Disordered" evidence="5">
    <location>
        <begin position="1"/>
        <end position="24"/>
    </location>
</feature>
<keyword evidence="3" id="KW-0804">Transcription</keyword>
<evidence type="ECO:0000256" key="4">
    <source>
        <dbReference type="PROSITE-ProRule" id="PRU00335"/>
    </source>
</evidence>
<dbReference type="EMBL" id="BAABFC010000001">
    <property type="protein sequence ID" value="GAA4492225.1"/>
    <property type="molecule type" value="Genomic_DNA"/>
</dbReference>
<proteinExistence type="predicted"/>
<feature type="DNA-binding region" description="H-T-H motif" evidence="4">
    <location>
        <begin position="46"/>
        <end position="65"/>
    </location>
</feature>
<dbReference type="RefSeq" id="WP_345008836.1">
    <property type="nucleotide sequence ID" value="NZ_BAABFC010000001.1"/>
</dbReference>
<reference evidence="8" key="1">
    <citation type="journal article" date="2019" name="Int. J. Syst. Evol. Microbiol.">
        <title>The Global Catalogue of Microorganisms (GCM) 10K type strain sequencing project: providing services to taxonomists for standard genome sequencing and annotation.</title>
        <authorList>
            <consortium name="The Broad Institute Genomics Platform"/>
            <consortium name="The Broad Institute Genome Sequencing Center for Infectious Disease"/>
            <person name="Wu L."/>
            <person name="Ma J."/>
        </authorList>
    </citation>
    <scope>NUCLEOTIDE SEQUENCE [LARGE SCALE GENOMIC DNA]</scope>
    <source>
        <strain evidence="8">JCM 32226</strain>
    </source>
</reference>
<evidence type="ECO:0000256" key="2">
    <source>
        <dbReference type="ARBA" id="ARBA00023125"/>
    </source>
</evidence>
<dbReference type="Pfam" id="PF16925">
    <property type="entry name" value="TetR_C_13"/>
    <property type="match status" value="1"/>
</dbReference>
<name>A0ABP8PVV6_9GAMM</name>
<keyword evidence="8" id="KW-1185">Reference proteome</keyword>
<dbReference type="PRINTS" id="PR00455">
    <property type="entry name" value="HTHTETR"/>
</dbReference>
<dbReference type="SUPFAM" id="SSF46689">
    <property type="entry name" value="Homeodomain-like"/>
    <property type="match status" value="1"/>
</dbReference>
<evidence type="ECO:0000313" key="7">
    <source>
        <dbReference type="EMBL" id="GAA4492225.1"/>
    </source>
</evidence>
<evidence type="ECO:0000256" key="1">
    <source>
        <dbReference type="ARBA" id="ARBA00023015"/>
    </source>
</evidence>
<keyword evidence="1" id="KW-0805">Transcription regulation</keyword>
<organism evidence="7 8">
    <name type="scientific">Pseudaeromonas paramecii</name>
    <dbReference type="NCBI Taxonomy" id="2138166"/>
    <lineage>
        <taxon>Bacteria</taxon>
        <taxon>Pseudomonadati</taxon>
        <taxon>Pseudomonadota</taxon>
        <taxon>Gammaproteobacteria</taxon>
        <taxon>Aeromonadales</taxon>
        <taxon>Aeromonadaceae</taxon>
        <taxon>Pseudaeromonas</taxon>
    </lineage>
</organism>
<feature type="domain" description="HTH tetR-type" evidence="6">
    <location>
        <begin position="23"/>
        <end position="83"/>
    </location>
</feature>
<dbReference type="PANTHER" id="PTHR47506">
    <property type="entry name" value="TRANSCRIPTIONAL REGULATORY PROTEIN"/>
    <property type="match status" value="1"/>
</dbReference>
<dbReference type="PROSITE" id="PS50977">
    <property type="entry name" value="HTH_TETR_2"/>
    <property type="match status" value="1"/>
</dbReference>
<sequence>MTTTPTPVRRGPGRPPKTGQSQEQSREALIRAGLAALTEYGFYASGLDGLLKAAGVPKGSFYHYFANKEAFGLAVLEAYDHYFARKLKRHFDNPSLTPLARLAAFVADAKTGLARHDYRRGCLVGNLGQEIGVLPQAYAQALESTFAHWQRLLAACLAEAVRAGELAPQADCAALAQVFWLGWEGAVMRARLVKSAAPLDSFVEFYLAGLPRPAPFTT</sequence>
<evidence type="ECO:0000259" key="6">
    <source>
        <dbReference type="PROSITE" id="PS50977"/>
    </source>
</evidence>
<gene>
    <name evidence="7" type="ORF">GCM10023095_00310</name>
</gene>
<dbReference type="InterPro" id="IPR009057">
    <property type="entry name" value="Homeodomain-like_sf"/>
</dbReference>
<dbReference type="Proteomes" id="UP001501321">
    <property type="component" value="Unassembled WGS sequence"/>
</dbReference>
<dbReference type="SUPFAM" id="SSF48498">
    <property type="entry name" value="Tetracyclin repressor-like, C-terminal domain"/>
    <property type="match status" value="1"/>
</dbReference>
<dbReference type="InterPro" id="IPR036271">
    <property type="entry name" value="Tet_transcr_reg_TetR-rel_C_sf"/>
</dbReference>
<accession>A0ABP8PVV6</accession>
<evidence type="ECO:0000313" key="8">
    <source>
        <dbReference type="Proteomes" id="UP001501321"/>
    </source>
</evidence>
<protein>
    <submittedName>
        <fullName evidence="7">TetR/AcrR family transcriptional regulator</fullName>
    </submittedName>
</protein>